<comment type="caution">
    <text evidence="9">The sequence shown here is derived from an EMBL/GenBank/DDBJ whole genome shotgun (WGS) entry which is preliminary data.</text>
</comment>
<dbReference type="Gene3D" id="1.10.540.10">
    <property type="entry name" value="Acyl-CoA dehydrogenase/oxidase, N-terminal domain"/>
    <property type="match status" value="1"/>
</dbReference>
<feature type="domain" description="Acyl-CoA dehydrogenase/oxidase C-terminal" evidence="6">
    <location>
        <begin position="231"/>
        <end position="372"/>
    </location>
</feature>
<dbReference type="InterPro" id="IPR036250">
    <property type="entry name" value="AcylCo_DH-like_C"/>
</dbReference>
<dbReference type="InterPro" id="IPR009100">
    <property type="entry name" value="AcylCoA_DH/oxidase_NM_dom_sf"/>
</dbReference>
<evidence type="ECO:0000256" key="5">
    <source>
        <dbReference type="RuleBase" id="RU362125"/>
    </source>
</evidence>
<dbReference type="PANTHER" id="PTHR43884:SF12">
    <property type="entry name" value="ISOVALERYL-COA DEHYDROGENASE, MITOCHONDRIAL-RELATED"/>
    <property type="match status" value="1"/>
</dbReference>
<evidence type="ECO:0000259" key="6">
    <source>
        <dbReference type="Pfam" id="PF00441"/>
    </source>
</evidence>
<organism evidence="9 10">
    <name type="scientific">Peribacillus cavernae</name>
    <dbReference type="NCBI Taxonomy" id="1674310"/>
    <lineage>
        <taxon>Bacteria</taxon>
        <taxon>Bacillati</taxon>
        <taxon>Bacillota</taxon>
        <taxon>Bacilli</taxon>
        <taxon>Bacillales</taxon>
        <taxon>Bacillaceae</taxon>
        <taxon>Peribacillus</taxon>
    </lineage>
</organism>
<dbReference type="PANTHER" id="PTHR43884">
    <property type="entry name" value="ACYL-COA DEHYDROGENASE"/>
    <property type="match status" value="1"/>
</dbReference>
<dbReference type="GO" id="GO:0050660">
    <property type="term" value="F:flavin adenine dinucleotide binding"/>
    <property type="evidence" value="ECO:0007669"/>
    <property type="project" value="InterPro"/>
</dbReference>
<dbReference type="PIRSF" id="PIRSF016578">
    <property type="entry name" value="HsaA"/>
    <property type="match status" value="1"/>
</dbReference>
<dbReference type="OrthoDB" id="9802447at2"/>
<evidence type="ECO:0000313" key="10">
    <source>
        <dbReference type="Proteomes" id="UP000267430"/>
    </source>
</evidence>
<keyword evidence="3 5" id="KW-0285">Flavoprotein</keyword>
<sequence>MDMVITESQQNWRDLARDFAKRKLEPATEWLEGEQFWDNATKLADHGFLGLTLPEEYGGMNLNLFDALLIIEELCRVCPTSGRHAYHASMGIASFINHLGNEEQKKRYLPLVTSGKLFVSLGMSEPEAGSAATDITTTAVEDGKHYRLNGSKVFISDAHLADLFVVYARFGNTGRTSDIGAILVERGTPGFTIGPNEENMSGEIQCALYFEDAMVPKENVLVTENAFKKLMGVYNGVRLGFLSQTLGITQAAFDRTIEHVNQRKQFGKEIAEFQGVQWMVSDMYVQLETARTILYRAGEAASDNKPDKNAVSVAKIFVAEAAQKITDTCIQLHGGYGFSKQYPLEWYYRCVRAASIAGGTLQVHKNMLASSVLDRKISQRK</sequence>
<dbReference type="SUPFAM" id="SSF47203">
    <property type="entry name" value="Acyl-CoA dehydrogenase C-terminal domain-like"/>
    <property type="match status" value="1"/>
</dbReference>
<keyword evidence="10" id="KW-1185">Reference proteome</keyword>
<accession>A0A433HRG7</accession>
<evidence type="ECO:0000256" key="2">
    <source>
        <dbReference type="ARBA" id="ARBA00009347"/>
    </source>
</evidence>
<comment type="similarity">
    <text evidence="2 5">Belongs to the acyl-CoA dehydrogenase family.</text>
</comment>
<comment type="cofactor">
    <cofactor evidence="1 5">
        <name>FAD</name>
        <dbReference type="ChEBI" id="CHEBI:57692"/>
    </cofactor>
</comment>
<feature type="domain" description="Acyl-CoA dehydrogenase/oxidase N-terminal" evidence="8">
    <location>
        <begin position="6"/>
        <end position="116"/>
    </location>
</feature>
<dbReference type="Gene3D" id="2.40.110.10">
    <property type="entry name" value="Butyryl-CoA Dehydrogenase, subunit A, domain 2"/>
    <property type="match status" value="1"/>
</dbReference>
<dbReference type="InterPro" id="IPR046373">
    <property type="entry name" value="Acyl-CoA_Oxase/DH_mid-dom_sf"/>
</dbReference>
<dbReference type="Pfam" id="PF02770">
    <property type="entry name" value="Acyl-CoA_dh_M"/>
    <property type="match status" value="1"/>
</dbReference>
<dbReference type="InterPro" id="IPR013786">
    <property type="entry name" value="AcylCoA_DH/ox_N"/>
</dbReference>
<evidence type="ECO:0000313" key="9">
    <source>
        <dbReference type="EMBL" id="RUQ30910.1"/>
    </source>
</evidence>
<dbReference type="Pfam" id="PF00441">
    <property type="entry name" value="Acyl-CoA_dh_1"/>
    <property type="match status" value="1"/>
</dbReference>
<dbReference type="AlphaFoldDB" id="A0A433HRG7"/>
<evidence type="ECO:0000259" key="7">
    <source>
        <dbReference type="Pfam" id="PF02770"/>
    </source>
</evidence>
<dbReference type="GO" id="GO:0003995">
    <property type="term" value="F:acyl-CoA dehydrogenase activity"/>
    <property type="evidence" value="ECO:0007669"/>
    <property type="project" value="TreeGrafter"/>
</dbReference>
<dbReference type="FunFam" id="1.20.140.10:FF:000004">
    <property type="entry name" value="Acyl-CoA dehydrogenase FadE25"/>
    <property type="match status" value="1"/>
</dbReference>
<keyword evidence="5" id="KW-0560">Oxidoreductase</keyword>
<proteinExistence type="inferred from homology"/>
<dbReference type="InterPro" id="IPR006091">
    <property type="entry name" value="Acyl-CoA_Oxase/DH_mid-dom"/>
</dbReference>
<gene>
    <name evidence="9" type="ORF">ELQ35_04770</name>
</gene>
<dbReference type="InterPro" id="IPR009075">
    <property type="entry name" value="AcylCo_DH/oxidase_C"/>
</dbReference>
<reference evidence="9 10" key="1">
    <citation type="submission" date="2018-12" db="EMBL/GenBank/DDBJ databases">
        <title>Bacillus chawlae sp. nov., Bacillus glennii sp. nov., and Bacillus saganii sp. nov. Isolated from the Vehicle Assembly Building at Kennedy Space Center where the Viking Spacecraft were Assembled.</title>
        <authorList>
            <person name="Seuylemezian A."/>
            <person name="Vaishampayan P."/>
        </authorList>
    </citation>
    <scope>NUCLEOTIDE SEQUENCE [LARGE SCALE GENOMIC DNA]</scope>
    <source>
        <strain evidence="9 10">L5</strain>
    </source>
</reference>
<dbReference type="SUPFAM" id="SSF56645">
    <property type="entry name" value="Acyl-CoA dehydrogenase NM domain-like"/>
    <property type="match status" value="1"/>
</dbReference>
<dbReference type="Proteomes" id="UP000267430">
    <property type="component" value="Unassembled WGS sequence"/>
</dbReference>
<evidence type="ECO:0000256" key="1">
    <source>
        <dbReference type="ARBA" id="ARBA00001974"/>
    </source>
</evidence>
<dbReference type="GO" id="GO:0046359">
    <property type="term" value="P:butyrate catabolic process"/>
    <property type="evidence" value="ECO:0007669"/>
    <property type="project" value="TreeGrafter"/>
</dbReference>
<name>A0A433HRG7_9BACI</name>
<protein>
    <submittedName>
        <fullName evidence="9">Acyl-CoA dehydrogenase</fullName>
    </submittedName>
</protein>
<dbReference type="EMBL" id="RYZZ01000006">
    <property type="protein sequence ID" value="RUQ30910.1"/>
    <property type="molecule type" value="Genomic_DNA"/>
</dbReference>
<dbReference type="InterPro" id="IPR037069">
    <property type="entry name" value="AcylCoA_DH/ox_N_sf"/>
</dbReference>
<evidence type="ECO:0000259" key="8">
    <source>
        <dbReference type="Pfam" id="PF02771"/>
    </source>
</evidence>
<keyword evidence="4 5" id="KW-0274">FAD</keyword>
<dbReference type="Pfam" id="PF02771">
    <property type="entry name" value="Acyl-CoA_dh_N"/>
    <property type="match status" value="1"/>
</dbReference>
<dbReference type="GO" id="GO:0033539">
    <property type="term" value="P:fatty acid beta-oxidation using acyl-CoA dehydrogenase"/>
    <property type="evidence" value="ECO:0007669"/>
    <property type="project" value="TreeGrafter"/>
</dbReference>
<evidence type="ECO:0000256" key="4">
    <source>
        <dbReference type="ARBA" id="ARBA00022827"/>
    </source>
</evidence>
<feature type="domain" description="Acyl-CoA oxidase/dehydrogenase middle" evidence="7">
    <location>
        <begin position="121"/>
        <end position="212"/>
    </location>
</feature>
<evidence type="ECO:0000256" key="3">
    <source>
        <dbReference type="ARBA" id="ARBA00022630"/>
    </source>
</evidence>
<dbReference type="Gene3D" id="1.20.140.10">
    <property type="entry name" value="Butyryl-CoA Dehydrogenase, subunit A, domain 3"/>
    <property type="match status" value="1"/>
</dbReference>